<dbReference type="EMBL" id="ML209099">
    <property type="protein sequence ID" value="TFK59038.1"/>
    <property type="molecule type" value="Genomic_DNA"/>
</dbReference>
<organism evidence="1 2">
    <name type="scientific">Pluteus cervinus</name>
    <dbReference type="NCBI Taxonomy" id="181527"/>
    <lineage>
        <taxon>Eukaryota</taxon>
        <taxon>Fungi</taxon>
        <taxon>Dikarya</taxon>
        <taxon>Basidiomycota</taxon>
        <taxon>Agaricomycotina</taxon>
        <taxon>Agaricomycetes</taxon>
        <taxon>Agaricomycetidae</taxon>
        <taxon>Agaricales</taxon>
        <taxon>Pluteineae</taxon>
        <taxon>Pluteaceae</taxon>
        <taxon>Pluteus</taxon>
    </lineage>
</organism>
<protein>
    <submittedName>
        <fullName evidence="1">Uncharacterized protein</fullName>
    </submittedName>
</protein>
<dbReference type="Proteomes" id="UP000308600">
    <property type="component" value="Unassembled WGS sequence"/>
</dbReference>
<proteinExistence type="predicted"/>
<keyword evidence="2" id="KW-1185">Reference proteome</keyword>
<evidence type="ECO:0000313" key="1">
    <source>
        <dbReference type="EMBL" id="TFK59038.1"/>
    </source>
</evidence>
<accession>A0ACD3A071</accession>
<reference evidence="1 2" key="1">
    <citation type="journal article" date="2019" name="Nat. Ecol. Evol.">
        <title>Megaphylogeny resolves global patterns of mushroom evolution.</title>
        <authorList>
            <person name="Varga T."/>
            <person name="Krizsan K."/>
            <person name="Foldi C."/>
            <person name="Dima B."/>
            <person name="Sanchez-Garcia M."/>
            <person name="Sanchez-Ramirez S."/>
            <person name="Szollosi G.J."/>
            <person name="Szarkandi J.G."/>
            <person name="Papp V."/>
            <person name="Albert L."/>
            <person name="Andreopoulos W."/>
            <person name="Angelini C."/>
            <person name="Antonin V."/>
            <person name="Barry K.W."/>
            <person name="Bougher N.L."/>
            <person name="Buchanan P."/>
            <person name="Buyck B."/>
            <person name="Bense V."/>
            <person name="Catcheside P."/>
            <person name="Chovatia M."/>
            <person name="Cooper J."/>
            <person name="Damon W."/>
            <person name="Desjardin D."/>
            <person name="Finy P."/>
            <person name="Geml J."/>
            <person name="Haridas S."/>
            <person name="Hughes K."/>
            <person name="Justo A."/>
            <person name="Karasinski D."/>
            <person name="Kautmanova I."/>
            <person name="Kiss B."/>
            <person name="Kocsube S."/>
            <person name="Kotiranta H."/>
            <person name="LaButti K.M."/>
            <person name="Lechner B.E."/>
            <person name="Liimatainen K."/>
            <person name="Lipzen A."/>
            <person name="Lukacs Z."/>
            <person name="Mihaltcheva S."/>
            <person name="Morgado L.N."/>
            <person name="Niskanen T."/>
            <person name="Noordeloos M.E."/>
            <person name="Ohm R.A."/>
            <person name="Ortiz-Santana B."/>
            <person name="Ovrebo C."/>
            <person name="Racz N."/>
            <person name="Riley R."/>
            <person name="Savchenko A."/>
            <person name="Shiryaev A."/>
            <person name="Soop K."/>
            <person name="Spirin V."/>
            <person name="Szebenyi C."/>
            <person name="Tomsovsky M."/>
            <person name="Tulloss R.E."/>
            <person name="Uehling J."/>
            <person name="Grigoriev I.V."/>
            <person name="Vagvolgyi C."/>
            <person name="Papp T."/>
            <person name="Martin F.M."/>
            <person name="Miettinen O."/>
            <person name="Hibbett D.S."/>
            <person name="Nagy L.G."/>
        </authorList>
    </citation>
    <scope>NUCLEOTIDE SEQUENCE [LARGE SCALE GENOMIC DNA]</scope>
    <source>
        <strain evidence="1 2">NL-1719</strain>
    </source>
</reference>
<evidence type="ECO:0000313" key="2">
    <source>
        <dbReference type="Proteomes" id="UP000308600"/>
    </source>
</evidence>
<gene>
    <name evidence="1" type="ORF">BDN72DRAFT_865477</name>
</gene>
<sequence length="281" mass="31395">MTTTGRGKDEYGRKKRGTADLIRLSNTDHVMLVEAPDLKSAFLVNASTPQRQQQRTAHQHIKPITQRAHNLSQPNPIISGHFGSQTRRSPTPDTTCPQVEDRVGVNRSRTQVERGCKRKNEGRWTNIRGYTALEAEHHPQPCLIVAQNRASMRVEDVLARGLMIWRVPLPCPTSSFKHLHLAKEIMPRLYGTPTIQLLKTAATCCPSLPTSSYDHDHWSHDDDDLGTTITSSRHPLTLSAFVYGLKTLPGDQEGLGGKISNEDQKTVLNSVEETSNQIEEL</sequence>
<name>A0ACD3A071_9AGAR</name>